<dbReference type="KEGG" id="srd:SD10_26655"/>
<dbReference type="PATRIC" id="fig|1379870.5.peg.5759"/>
<dbReference type="PANTHER" id="PTHR11080:SF2">
    <property type="entry name" value="LD05707P"/>
    <property type="match status" value="1"/>
</dbReference>
<organism evidence="3 4">
    <name type="scientific">Spirosoma radiotolerans</name>
    <dbReference type="NCBI Taxonomy" id="1379870"/>
    <lineage>
        <taxon>Bacteria</taxon>
        <taxon>Pseudomonadati</taxon>
        <taxon>Bacteroidota</taxon>
        <taxon>Cytophagia</taxon>
        <taxon>Cytophagales</taxon>
        <taxon>Cytophagaceae</taxon>
        <taxon>Spirosoma</taxon>
    </lineage>
</organism>
<dbReference type="AlphaFoldDB" id="A0A0E4A1Y5"/>
<dbReference type="OrthoDB" id="9791276at2"/>
<dbReference type="EMBL" id="CP010429">
    <property type="protein sequence ID" value="AKD58812.1"/>
    <property type="molecule type" value="Genomic_DNA"/>
</dbReference>
<evidence type="ECO:0000313" key="4">
    <source>
        <dbReference type="Proteomes" id="UP000033054"/>
    </source>
</evidence>
<dbReference type="Gene3D" id="3.40.50.850">
    <property type="entry name" value="Isochorismatase-like"/>
    <property type="match status" value="1"/>
</dbReference>
<dbReference type="SUPFAM" id="SSF52499">
    <property type="entry name" value="Isochorismatase-like hydrolases"/>
    <property type="match status" value="1"/>
</dbReference>
<dbReference type="InterPro" id="IPR036380">
    <property type="entry name" value="Isochorismatase-like_sf"/>
</dbReference>
<keyword evidence="2" id="KW-0378">Hydrolase</keyword>
<dbReference type="STRING" id="1379870.SD10_26655"/>
<accession>A0A0E4A1Y5</accession>
<evidence type="ECO:0000313" key="3">
    <source>
        <dbReference type="EMBL" id="AKD58812.1"/>
    </source>
</evidence>
<comment type="similarity">
    <text evidence="1">Belongs to the isochorismatase family.</text>
</comment>
<protein>
    <submittedName>
        <fullName evidence="3">Nicotinamidase</fullName>
    </submittedName>
</protein>
<dbReference type="PANTHER" id="PTHR11080">
    <property type="entry name" value="PYRAZINAMIDASE/NICOTINAMIDASE"/>
    <property type="match status" value="1"/>
</dbReference>
<evidence type="ECO:0000256" key="2">
    <source>
        <dbReference type="ARBA" id="ARBA00022801"/>
    </source>
</evidence>
<dbReference type="HOGENOM" id="CLU_067099_0_0_10"/>
<dbReference type="GO" id="GO:0016787">
    <property type="term" value="F:hydrolase activity"/>
    <property type="evidence" value="ECO:0007669"/>
    <property type="project" value="UniProtKB-KW"/>
</dbReference>
<sequence>MTNAFLIIDTQFDFCHPDGALFVPGAEQDVERMAGLIRKHAHQIDHIVVTLDTHHVLDIAHPLFWHDADGKHPSPFTQITAADVDADRWTPRFSAEKARKYVHALEADGQFMHFIWPEHCLIGSRGAALHDTLLDALKDWSSQRDLDYVAVQKGLYPLTEHFGIFRAQVPDPAIPETQLNTDLIADLARFDTVYLMGEAKSHCVANSLKQLLDVAPELVAKLVVVTDCMSDVTGLGHLADPIYAEARTRQVRFVESVSIFSDHSSL</sequence>
<dbReference type="InterPro" id="IPR052347">
    <property type="entry name" value="Isochorismatase_Nicotinamidase"/>
</dbReference>
<dbReference type="Proteomes" id="UP000033054">
    <property type="component" value="Chromosome"/>
</dbReference>
<dbReference type="RefSeq" id="WP_046580200.1">
    <property type="nucleotide sequence ID" value="NZ_CP010429.1"/>
</dbReference>
<evidence type="ECO:0000256" key="1">
    <source>
        <dbReference type="ARBA" id="ARBA00006336"/>
    </source>
</evidence>
<gene>
    <name evidence="3" type="ORF">SD10_26655</name>
</gene>
<name>A0A0E4A1Y5_9BACT</name>
<reference evidence="3 4" key="1">
    <citation type="journal article" date="2014" name="Curr. Microbiol.">
        <title>Spirosoma radiotolerans sp. nov., a gamma-radiation-resistant bacterium isolated from gamma ray-irradiated soil.</title>
        <authorList>
            <person name="Lee J.J."/>
            <person name="Srinivasan S."/>
            <person name="Lim S."/>
            <person name="Joe M."/>
            <person name="Im S."/>
            <person name="Bae S.I."/>
            <person name="Park K.R."/>
            <person name="Han J.H."/>
            <person name="Park S.H."/>
            <person name="Joo B.M."/>
            <person name="Park S.J."/>
            <person name="Kim M.K."/>
        </authorList>
    </citation>
    <scope>NUCLEOTIDE SEQUENCE [LARGE SCALE GENOMIC DNA]</scope>
    <source>
        <strain evidence="3 4">DG5A</strain>
    </source>
</reference>
<keyword evidence="4" id="KW-1185">Reference proteome</keyword>
<proteinExistence type="inferred from homology"/>